<accession>A0A161XCE8</accession>
<organism evidence="1 2">
    <name type="scientific">Nocardia terpenica</name>
    <dbReference type="NCBI Taxonomy" id="455432"/>
    <lineage>
        <taxon>Bacteria</taxon>
        <taxon>Bacillati</taxon>
        <taxon>Actinomycetota</taxon>
        <taxon>Actinomycetes</taxon>
        <taxon>Mycobacteriales</taxon>
        <taxon>Nocardiaceae</taxon>
        <taxon>Nocardia</taxon>
    </lineage>
</organism>
<gene>
    <name evidence="1" type="ORF">AWN90_40905</name>
</gene>
<dbReference type="EMBL" id="LWGR01000013">
    <property type="protein sequence ID" value="KZM70888.1"/>
    <property type="molecule type" value="Genomic_DNA"/>
</dbReference>
<comment type="caution">
    <text evidence="1">The sequence shown here is derived from an EMBL/GenBank/DDBJ whole genome shotgun (WGS) entry which is preliminary data.</text>
</comment>
<evidence type="ECO:0000313" key="1">
    <source>
        <dbReference type="EMBL" id="KZM70888.1"/>
    </source>
</evidence>
<name>A0A161XCE8_9NOCA</name>
<dbReference type="AlphaFoldDB" id="A0A161XCE8"/>
<keyword evidence="2" id="KW-1185">Reference proteome</keyword>
<evidence type="ECO:0000313" key="2">
    <source>
        <dbReference type="Proteomes" id="UP000076512"/>
    </source>
</evidence>
<dbReference type="Proteomes" id="UP000076512">
    <property type="component" value="Unassembled WGS sequence"/>
</dbReference>
<sequence length="242" mass="27735">MQETLGLGVEDFAARVEVTPSIIYRWRRDGPDAQLRKSNQRRLATLVAQLDDEQQQRFWDLRAMEWERWHSPSGLLITSNLAPTVLAGHWVTCFTFGQDRRHADIAEVTVHAGQLVAARNYPPEPRSERRRTGFRHHIEAELIDRQLIGRWRNISDSYYFGGLHLTVLPGEAVLTGVYTGNAHDGRIVAQQWKWVRLDDQSLHDVELPEIALQDPTLIYARVDQHTYGDGPIRLGDVVEATQ</sequence>
<reference evidence="1 2" key="1">
    <citation type="submission" date="2016-04" db="EMBL/GenBank/DDBJ databases">
        <authorList>
            <person name="Evans L.H."/>
            <person name="Alamgir A."/>
            <person name="Owens N."/>
            <person name="Weber N.D."/>
            <person name="Virtaneva K."/>
            <person name="Barbian K."/>
            <person name="Babar A."/>
            <person name="Rosenke K."/>
        </authorList>
    </citation>
    <scope>NUCLEOTIDE SEQUENCE [LARGE SCALE GENOMIC DNA]</scope>
    <source>
        <strain evidence="1 2">IFM 0406</strain>
    </source>
</reference>
<protein>
    <submittedName>
        <fullName evidence="1">Uncharacterized protein</fullName>
    </submittedName>
</protein>
<proteinExistence type="predicted"/>